<evidence type="ECO:0000313" key="2">
    <source>
        <dbReference type="EMBL" id="MBK1855403.1"/>
    </source>
</evidence>
<name>A0AAE2V9M6_9BACT</name>
<accession>A0AAE2V9M6</accession>
<dbReference type="EMBL" id="JAENIG010000006">
    <property type="protein sequence ID" value="MBK1855403.1"/>
    <property type="molecule type" value="Genomic_DNA"/>
</dbReference>
<feature type="signal peptide" evidence="1">
    <location>
        <begin position="1"/>
        <end position="20"/>
    </location>
</feature>
<dbReference type="RefSeq" id="WP_309490016.1">
    <property type="nucleotide sequence ID" value="NZ_JAENIG010000006.1"/>
</dbReference>
<keyword evidence="3" id="KW-1185">Reference proteome</keyword>
<dbReference type="AlphaFoldDB" id="A0AAE2V9M6"/>
<reference evidence="2" key="1">
    <citation type="submission" date="2021-01" db="EMBL/GenBank/DDBJ databases">
        <title>Modified the classification status of verrucomicrobia.</title>
        <authorList>
            <person name="Feng X."/>
        </authorList>
    </citation>
    <scope>NUCLEOTIDE SEQUENCE</scope>
    <source>
        <strain evidence="2">5K15</strain>
    </source>
</reference>
<keyword evidence="1" id="KW-0732">Signal</keyword>
<dbReference type="Pfam" id="PF11958">
    <property type="entry name" value="DUF3472"/>
    <property type="match status" value="1"/>
</dbReference>
<sequence length="300" mass="33459">MTTISYLLASVFLLSTALSANPQREQRHRKIHESMEKHKGLKFPYFAPSVHIGYQHPDKNQKCLAYYNEIKVAKTTKHTYFATIGFDVGYLGIQDHGSGPLAIFSVWDKGGGDNNQASVPEEDKTRVLYTNSKAKSSRFGGEGSGAKTMMPYAWEVGKTYAFLLRLTPLEKGTIYTAWIAEKGQPWQKIASYRTVVTKDRLSGFYSFVEDYRRDGHTGQKARLAYYPYQAVMTADGQWTAVTEGRGTIADDVLQNGHSGVKNGVFFSQSGAGTADYNTMPKRFSVEHDDKMLGSSTLPKN</sequence>
<comment type="caution">
    <text evidence="2">The sequence shown here is derived from an EMBL/GenBank/DDBJ whole genome shotgun (WGS) entry which is preliminary data.</text>
</comment>
<evidence type="ECO:0000256" key="1">
    <source>
        <dbReference type="SAM" id="SignalP"/>
    </source>
</evidence>
<proteinExistence type="predicted"/>
<dbReference type="Proteomes" id="UP000634206">
    <property type="component" value="Unassembled WGS sequence"/>
</dbReference>
<dbReference type="InterPro" id="IPR021862">
    <property type="entry name" value="DUF3472"/>
</dbReference>
<organism evidence="2 3">
    <name type="scientific">Oceaniferula flava</name>
    <dbReference type="NCBI Taxonomy" id="2800421"/>
    <lineage>
        <taxon>Bacteria</taxon>
        <taxon>Pseudomonadati</taxon>
        <taxon>Verrucomicrobiota</taxon>
        <taxon>Verrucomicrobiia</taxon>
        <taxon>Verrucomicrobiales</taxon>
        <taxon>Verrucomicrobiaceae</taxon>
        <taxon>Oceaniferula</taxon>
    </lineage>
</organism>
<protein>
    <submittedName>
        <fullName evidence="2">DUF3472 domain-containing protein</fullName>
    </submittedName>
</protein>
<gene>
    <name evidence="2" type="ORF">JIN83_10565</name>
</gene>
<feature type="chain" id="PRO_5041991369" evidence="1">
    <location>
        <begin position="21"/>
        <end position="300"/>
    </location>
</feature>
<evidence type="ECO:0000313" key="3">
    <source>
        <dbReference type="Proteomes" id="UP000634206"/>
    </source>
</evidence>